<comment type="caution">
    <text evidence="2">The sequence shown here is derived from an EMBL/GenBank/DDBJ whole genome shotgun (WGS) entry which is preliminary data.</text>
</comment>
<accession>A0A8T0IBQ7</accession>
<organism evidence="2 3">
    <name type="scientific">Ceratodon purpureus</name>
    <name type="common">Fire moss</name>
    <name type="synonym">Dicranum purpureum</name>
    <dbReference type="NCBI Taxonomy" id="3225"/>
    <lineage>
        <taxon>Eukaryota</taxon>
        <taxon>Viridiplantae</taxon>
        <taxon>Streptophyta</taxon>
        <taxon>Embryophyta</taxon>
        <taxon>Bryophyta</taxon>
        <taxon>Bryophytina</taxon>
        <taxon>Bryopsida</taxon>
        <taxon>Dicranidae</taxon>
        <taxon>Pseudoditrichales</taxon>
        <taxon>Ditrichaceae</taxon>
        <taxon>Ceratodon</taxon>
    </lineage>
</organism>
<gene>
    <name evidence="2" type="ORF">KC19_4G168600</name>
</gene>
<evidence type="ECO:0000313" key="3">
    <source>
        <dbReference type="Proteomes" id="UP000822688"/>
    </source>
</evidence>
<dbReference type="Proteomes" id="UP000822688">
    <property type="component" value="Chromosome 4"/>
</dbReference>
<keyword evidence="3" id="KW-1185">Reference proteome</keyword>
<sequence length="51" mass="6111">MNLRLRGFICVSVSFLLFFTLSPFPRQCSLNLCEICKWWVRMTYGMRVCDE</sequence>
<feature type="chain" id="PRO_5035796008" evidence="1">
    <location>
        <begin position="24"/>
        <end position="51"/>
    </location>
</feature>
<keyword evidence="1" id="KW-0732">Signal</keyword>
<proteinExistence type="predicted"/>
<name>A0A8T0IBQ7_CERPU</name>
<protein>
    <submittedName>
        <fullName evidence="2">Uncharacterized protein</fullName>
    </submittedName>
</protein>
<dbReference type="AlphaFoldDB" id="A0A8T0IBQ7"/>
<feature type="signal peptide" evidence="1">
    <location>
        <begin position="1"/>
        <end position="23"/>
    </location>
</feature>
<reference evidence="2" key="1">
    <citation type="submission" date="2020-06" db="EMBL/GenBank/DDBJ databases">
        <title>WGS assembly of Ceratodon purpureus strain R40.</title>
        <authorList>
            <person name="Carey S.B."/>
            <person name="Jenkins J."/>
            <person name="Shu S."/>
            <person name="Lovell J.T."/>
            <person name="Sreedasyam A."/>
            <person name="Maumus F."/>
            <person name="Tiley G.P."/>
            <person name="Fernandez-Pozo N."/>
            <person name="Barry K."/>
            <person name="Chen C."/>
            <person name="Wang M."/>
            <person name="Lipzen A."/>
            <person name="Daum C."/>
            <person name="Saski C.A."/>
            <person name="Payton A.C."/>
            <person name="Mcbreen J.C."/>
            <person name="Conrad R.E."/>
            <person name="Kollar L.M."/>
            <person name="Olsson S."/>
            <person name="Huttunen S."/>
            <person name="Landis J.B."/>
            <person name="Wickett N.J."/>
            <person name="Johnson M.G."/>
            <person name="Rensing S.A."/>
            <person name="Grimwood J."/>
            <person name="Schmutz J."/>
            <person name="Mcdaniel S.F."/>
        </authorList>
    </citation>
    <scope>NUCLEOTIDE SEQUENCE</scope>
    <source>
        <strain evidence="2">R40</strain>
    </source>
</reference>
<evidence type="ECO:0000256" key="1">
    <source>
        <dbReference type="SAM" id="SignalP"/>
    </source>
</evidence>
<evidence type="ECO:0000313" key="2">
    <source>
        <dbReference type="EMBL" id="KAG0580377.1"/>
    </source>
</evidence>
<dbReference type="EMBL" id="CM026424">
    <property type="protein sequence ID" value="KAG0580377.1"/>
    <property type="molecule type" value="Genomic_DNA"/>
</dbReference>